<evidence type="ECO:0000256" key="1">
    <source>
        <dbReference type="ARBA" id="ARBA00004651"/>
    </source>
</evidence>
<gene>
    <name evidence="9" type="ORF">QH948_06765</name>
</gene>
<dbReference type="Pfam" id="PF00528">
    <property type="entry name" value="BPD_transp_1"/>
    <property type="match status" value="1"/>
</dbReference>
<dbReference type="RefSeq" id="WP_281146065.1">
    <property type="nucleotide sequence ID" value="NZ_CP123967.1"/>
</dbReference>
<evidence type="ECO:0000256" key="5">
    <source>
        <dbReference type="ARBA" id="ARBA00022989"/>
    </source>
</evidence>
<dbReference type="PROSITE" id="PS50928">
    <property type="entry name" value="ABC_TM1"/>
    <property type="match status" value="1"/>
</dbReference>
<reference evidence="9 10" key="1">
    <citation type="journal article" date="2008" name="Int. J. Syst. Evol. Microbiol.">
        <title>Tessaracoccus flavescens sp. nov., isolated from marine sediment.</title>
        <authorList>
            <person name="Lee D.W."/>
            <person name="Lee S.D."/>
        </authorList>
    </citation>
    <scope>NUCLEOTIDE SEQUENCE [LARGE SCALE GENOMIC DNA]</scope>
    <source>
        <strain evidence="9 10">T21</strain>
    </source>
</reference>
<feature type="transmembrane region" description="Helical" evidence="7">
    <location>
        <begin position="235"/>
        <end position="260"/>
    </location>
</feature>
<feature type="transmembrane region" description="Helical" evidence="7">
    <location>
        <begin position="192"/>
        <end position="214"/>
    </location>
</feature>
<keyword evidence="6 7" id="KW-0472">Membrane</keyword>
<evidence type="ECO:0000313" key="10">
    <source>
        <dbReference type="Proteomes" id="UP001244136"/>
    </source>
</evidence>
<dbReference type="PANTHER" id="PTHR43227:SF8">
    <property type="entry name" value="DIACETYLCHITOBIOSE UPTAKE SYSTEM PERMEASE PROTEIN DASB"/>
    <property type="match status" value="1"/>
</dbReference>
<name>A0ABY8Q1P5_9ACTN</name>
<dbReference type="Gene3D" id="1.10.3720.10">
    <property type="entry name" value="MetI-like"/>
    <property type="match status" value="1"/>
</dbReference>
<keyword evidence="4 7" id="KW-0812">Transmembrane</keyword>
<evidence type="ECO:0000259" key="8">
    <source>
        <dbReference type="PROSITE" id="PS50928"/>
    </source>
</evidence>
<evidence type="ECO:0000256" key="4">
    <source>
        <dbReference type="ARBA" id="ARBA00022692"/>
    </source>
</evidence>
<protein>
    <submittedName>
        <fullName evidence="9">Sugar ABC transporter permease</fullName>
    </submittedName>
</protein>
<evidence type="ECO:0000256" key="3">
    <source>
        <dbReference type="ARBA" id="ARBA00022475"/>
    </source>
</evidence>
<evidence type="ECO:0000256" key="2">
    <source>
        <dbReference type="ARBA" id="ARBA00022448"/>
    </source>
</evidence>
<keyword evidence="3" id="KW-1003">Cell membrane</keyword>
<feature type="transmembrane region" description="Helical" evidence="7">
    <location>
        <begin position="103"/>
        <end position="123"/>
    </location>
</feature>
<feature type="transmembrane region" description="Helical" evidence="7">
    <location>
        <begin position="45"/>
        <end position="65"/>
    </location>
</feature>
<comment type="similarity">
    <text evidence="7">Belongs to the binding-protein-dependent transport system permease family.</text>
</comment>
<feature type="transmembrane region" description="Helical" evidence="7">
    <location>
        <begin position="135"/>
        <end position="155"/>
    </location>
</feature>
<dbReference type="SUPFAM" id="SSF161098">
    <property type="entry name" value="MetI-like"/>
    <property type="match status" value="1"/>
</dbReference>
<keyword evidence="5 7" id="KW-1133">Transmembrane helix</keyword>
<keyword evidence="10" id="KW-1185">Reference proteome</keyword>
<dbReference type="PANTHER" id="PTHR43227">
    <property type="entry name" value="BLL4140 PROTEIN"/>
    <property type="match status" value="1"/>
</dbReference>
<dbReference type="InterPro" id="IPR000515">
    <property type="entry name" value="MetI-like"/>
</dbReference>
<dbReference type="InterPro" id="IPR050809">
    <property type="entry name" value="UgpAE/MalFG_permease"/>
</dbReference>
<dbReference type="EMBL" id="CP123967">
    <property type="protein sequence ID" value="WGT48436.1"/>
    <property type="molecule type" value="Genomic_DNA"/>
</dbReference>
<keyword evidence="2 7" id="KW-0813">Transport</keyword>
<accession>A0ABY8Q1P5</accession>
<dbReference type="CDD" id="cd06261">
    <property type="entry name" value="TM_PBP2"/>
    <property type="match status" value="1"/>
</dbReference>
<comment type="subcellular location">
    <subcellularLocation>
        <location evidence="1 7">Cell membrane</location>
        <topology evidence="1 7">Multi-pass membrane protein</topology>
    </subcellularLocation>
</comment>
<evidence type="ECO:0000256" key="6">
    <source>
        <dbReference type="ARBA" id="ARBA00023136"/>
    </source>
</evidence>
<dbReference type="Proteomes" id="UP001244136">
    <property type="component" value="Chromosome"/>
</dbReference>
<evidence type="ECO:0000313" key="9">
    <source>
        <dbReference type="EMBL" id="WGT48436.1"/>
    </source>
</evidence>
<feature type="transmembrane region" description="Helical" evidence="7">
    <location>
        <begin position="12"/>
        <end position="33"/>
    </location>
</feature>
<organism evidence="9 10">
    <name type="scientific">Tessaracoccus lacteus</name>
    <dbReference type="NCBI Taxonomy" id="3041766"/>
    <lineage>
        <taxon>Bacteria</taxon>
        <taxon>Bacillati</taxon>
        <taxon>Actinomycetota</taxon>
        <taxon>Actinomycetes</taxon>
        <taxon>Propionibacteriales</taxon>
        <taxon>Propionibacteriaceae</taxon>
        <taxon>Tessaracoccus</taxon>
    </lineage>
</organism>
<evidence type="ECO:0000256" key="7">
    <source>
        <dbReference type="RuleBase" id="RU363032"/>
    </source>
</evidence>
<sequence>MNQIVDKFLAMFVAIALFAVVVALIVGIAWLVGRLRSRSSDRLQGVVYVAPVVLMLAAGLVYPALLTIRQAFGGPTGDVGFSLTNFANIFTSPELLRPLINTAVWVIAVPVLATVVGLAYAVLVDRSRFEAFAKALIFLPMAISMVGASIIWKFVYEYRPAGAAQTGLFNAIITTFGGDPVDFMQSRPWNTFWLIVVMVWIQAGFAMTVLSAAIKAIPDEVVEAAKIDGSTGWRLFRSITLPSIRGSVVVVLTTVGIATLKVFDVVRTMTGGQFDTSVLALEFYNYSFRYFEYGTGAAIAVLLFILVLPIVIYNVIQMRRDA</sequence>
<proteinExistence type="inferred from homology"/>
<feature type="domain" description="ABC transmembrane type-1" evidence="8">
    <location>
        <begin position="99"/>
        <end position="314"/>
    </location>
</feature>
<dbReference type="InterPro" id="IPR035906">
    <property type="entry name" value="MetI-like_sf"/>
</dbReference>
<feature type="transmembrane region" description="Helical" evidence="7">
    <location>
        <begin position="293"/>
        <end position="316"/>
    </location>
</feature>